<evidence type="ECO:0000313" key="4">
    <source>
        <dbReference type="Proteomes" id="UP000580910"/>
    </source>
</evidence>
<evidence type="ECO:0000256" key="2">
    <source>
        <dbReference type="SAM" id="Phobius"/>
    </source>
</evidence>
<proteinExistence type="predicted"/>
<accession>A0A7W3J1A5</accession>
<dbReference type="AlphaFoldDB" id="A0A7W3J1A5"/>
<keyword evidence="2" id="KW-1133">Transmembrane helix</keyword>
<feature type="compositionally biased region" description="Pro residues" evidence="1">
    <location>
        <begin position="68"/>
        <end position="79"/>
    </location>
</feature>
<reference evidence="3 4" key="1">
    <citation type="submission" date="2020-07" db="EMBL/GenBank/DDBJ databases">
        <title>Sequencing the genomes of 1000 actinobacteria strains.</title>
        <authorList>
            <person name="Klenk H.-P."/>
        </authorList>
    </citation>
    <scope>NUCLEOTIDE SEQUENCE [LARGE SCALE GENOMIC DNA]</scope>
    <source>
        <strain evidence="3 4">DSM 21349</strain>
    </source>
</reference>
<keyword evidence="4" id="KW-1185">Reference proteome</keyword>
<dbReference type="Proteomes" id="UP000580910">
    <property type="component" value="Unassembled WGS sequence"/>
</dbReference>
<evidence type="ECO:0000256" key="1">
    <source>
        <dbReference type="SAM" id="MobiDB-lite"/>
    </source>
</evidence>
<feature type="transmembrane region" description="Helical" evidence="2">
    <location>
        <begin position="41"/>
        <end position="63"/>
    </location>
</feature>
<sequence length="214" mass="22902">MSVDDRLRDAFRVDDATWEARTSSAYDAVVTGAARARRRRVALAGGGTAAALALVGALVLSGWRPPDVSPAPAPAPPASSAPAHEALPGGPLDGDWRTAPLTREAVSRTLREAGLGSAEGYVASLPQGVFRIHLRIYGGLANTYVGSRQSDHYFLLTTARKTVIRPFTADDGSTEYRLDVVDGRLVLSVAETFRRIPGEGLRQALFTSVRFTRE</sequence>
<gene>
    <name evidence="3" type="ORF">FB382_002625</name>
</gene>
<protein>
    <submittedName>
        <fullName evidence="3">Uncharacterized protein</fullName>
    </submittedName>
</protein>
<keyword evidence="2" id="KW-0812">Transmembrane</keyword>
<evidence type="ECO:0000313" key="3">
    <source>
        <dbReference type="EMBL" id="MBA8804334.1"/>
    </source>
</evidence>
<organism evidence="3 4">
    <name type="scientific">Nocardioides ginsengisegetis</name>
    <dbReference type="NCBI Taxonomy" id="661491"/>
    <lineage>
        <taxon>Bacteria</taxon>
        <taxon>Bacillati</taxon>
        <taxon>Actinomycetota</taxon>
        <taxon>Actinomycetes</taxon>
        <taxon>Propionibacteriales</taxon>
        <taxon>Nocardioidaceae</taxon>
        <taxon>Nocardioides</taxon>
    </lineage>
</organism>
<comment type="caution">
    <text evidence="3">The sequence shown here is derived from an EMBL/GenBank/DDBJ whole genome shotgun (WGS) entry which is preliminary data.</text>
</comment>
<name>A0A7W3J1A5_9ACTN</name>
<dbReference type="EMBL" id="JACGXA010000001">
    <property type="protein sequence ID" value="MBA8804334.1"/>
    <property type="molecule type" value="Genomic_DNA"/>
</dbReference>
<feature type="region of interest" description="Disordered" evidence="1">
    <location>
        <begin position="68"/>
        <end position="94"/>
    </location>
</feature>
<keyword evidence="2" id="KW-0472">Membrane</keyword>
<dbReference type="RefSeq" id="WP_182539795.1">
    <property type="nucleotide sequence ID" value="NZ_JACGXA010000001.1"/>
</dbReference>